<comment type="similarity">
    <text evidence="2 10">Belongs to the glycosyltransferase 31 family.</text>
</comment>
<dbReference type="AlphaFoldDB" id="A0A6P8WY14"/>
<gene>
    <name evidence="13" type="primary">LOC117567551</name>
</gene>
<dbReference type="GO" id="GO:0000139">
    <property type="term" value="C:Golgi membrane"/>
    <property type="evidence" value="ECO:0007669"/>
    <property type="project" value="UniProtKB-SubCell"/>
</dbReference>
<reference evidence="13" key="1">
    <citation type="submission" date="2025-08" db="UniProtKB">
        <authorList>
            <consortium name="RefSeq"/>
        </authorList>
    </citation>
    <scope>IDENTIFICATION</scope>
    <source>
        <strain evidence="13">15112-1751.03</strain>
        <tissue evidence="13">Whole Adult</tissue>
    </source>
</reference>
<keyword evidence="3 10" id="KW-0328">Glycosyltransferase</keyword>
<dbReference type="Gene3D" id="3.90.550.50">
    <property type="match status" value="1"/>
</dbReference>
<keyword evidence="4" id="KW-0808">Transferase</keyword>
<dbReference type="PANTHER" id="PTHR11214:SF314">
    <property type="entry name" value="HEXOSYLTRANSFERASE"/>
    <property type="match status" value="1"/>
</dbReference>
<dbReference type="OrthoDB" id="5512589at2759"/>
<evidence type="ECO:0000256" key="6">
    <source>
        <dbReference type="ARBA" id="ARBA00022968"/>
    </source>
</evidence>
<organism evidence="12 13">
    <name type="scientific">Drosophila albomicans</name>
    <name type="common">Fruit fly</name>
    <dbReference type="NCBI Taxonomy" id="7291"/>
    <lineage>
        <taxon>Eukaryota</taxon>
        <taxon>Metazoa</taxon>
        <taxon>Ecdysozoa</taxon>
        <taxon>Arthropoda</taxon>
        <taxon>Hexapoda</taxon>
        <taxon>Insecta</taxon>
        <taxon>Pterygota</taxon>
        <taxon>Neoptera</taxon>
        <taxon>Endopterygota</taxon>
        <taxon>Diptera</taxon>
        <taxon>Brachycera</taxon>
        <taxon>Muscomorpha</taxon>
        <taxon>Ephydroidea</taxon>
        <taxon>Drosophilidae</taxon>
        <taxon>Drosophila</taxon>
    </lineage>
</organism>
<evidence type="ECO:0000256" key="7">
    <source>
        <dbReference type="ARBA" id="ARBA00022989"/>
    </source>
</evidence>
<dbReference type="PANTHER" id="PTHR11214">
    <property type="entry name" value="BETA-1,3-N-ACETYLGLUCOSAMINYLTRANSFERASE"/>
    <property type="match status" value="1"/>
</dbReference>
<dbReference type="Pfam" id="PF01762">
    <property type="entry name" value="Galactosyl_T"/>
    <property type="match status" value="2"/>
</dbReference>
<keyword evidence="5 10" id="KW-0812">Transmembrane</keyword>
<dbReference type="RefSeq" id="XP_034103500.1">
    <property type="nucleotide sequence ID" value="XM_034247609.2"/>
</dbReference>
<evidence type="ECO:0000256" key="8">
    <source>
        <dbReference type="ARBA" id="ARBA00023034"/>
    </source>
</evidence>
<dbReference type="Proteomes" id="UP000515160">
    <property type="component" value="Chromosome 3"/>
</dbReference>
<keyword evidence="6 10" id="KW-0735">Signal-anchor</keyword>
<protein>
    <recommendedName>
        <fullName evidence="10">Hexosyltransferase</fullName>
        <ecNumber evidence="10">2.4.1.-</ecNumber>
    </recommendedName>
</protein>
<keyword evidence="12" id="KW-1185">Reference proteome</keyword>
<sequence>MDVKMPHSSHDILDEDDQSSSLLNSSSSTGSEDDTQPKQRQRGYRKLQRRQRSRYHLPRSMRRCGCYTLSLFIVFLMLYNYLPNIYLDVQKRHMPLSDWSANTSLDIKDYISPQQDTALIMPRGFCTNKTFLIIAVSTNLNNFVERQTIRETWGNTTEFNYSAFGKLHGHMKGRYLPAKPDRLRLYADYLTGEGDSLTATVRIIFIVGRSSYESHLGNETLIRLNNEAEMYNDIIQDNFIDTYNNLTIKSVMALKHISRSCAKSCAYFLKCDDDTFVNVPNLLHYLLGGTVPLYNDTLDYYDRRSFLVMMPHNSLNATTGIMRGHQFCNVMPVSEVSSKWYMPYYMYQADAYPQYLSGAGYLMSIDVVDRLYEAALNTSLLYLEDVYITGLCADRANIKRQHHSLFSFAHSQHLCAFKGSITQHQVKEETMVEAWRYVSNYTIKCPPPGNYLNHMRLRNRMNC</sequence>
<feature type="compositionally biased region" description="Low complexity" evidence="11">
    <location>
        <begin position="19"/>
        <end position="30"/>
    </location>
</feature>
<evidence type="ECO:0000256" key="11">
    <source>
        <dbReference type="SAM" id="MobiDB-lite"/>
    </source>
</evidence>
<name>A0A6P8WY14_DROAB</name>
<evidence type="ECO:0000256" key="5">
    <source>
        <dbReference type="ARBA" id="ARBA00022692"/>
    </source>
</evidence>
<evidence type="ECO:0000256" key="1">
    <source>
        <dbReference type="ARBA" id="ARBA00004323"/>
    </source>
</evidence>
<keyword evidence="7 10" id="KW-1133">Transmembrane helix</keyword>
<comment type="subcellular location">
    <subcellularLocation>
        <location evidence="1 10">Golgi apparatus membrane</location>
        <topology evidence="1 10">Single-pass type II membrane protein</topology>
    </subcellularLocation>
</comment>
<accession>A0A6P8WY14</accession>
<dbReference type="InterPro" id="IPR002659">
    <property type="entry name" value="Glyco_trans_31"/>
</dbReference>
<feature type="compositionally biased region" description="Basic and acidic residues" evidence="11">
    <location>
        <begin position="1"/>
        <end position="12"/>
    </location>
</feature>
<dbReference type="GO" id="GO:0016758">
    <property type="term" value="F:hexosyltransferase activity"/>
    <property type="evidence" value="ECO:0007669"/>
    <property type="project" value="InterPro"/>
</dbReference>
<feature type="region of interest" description="Disordered" evidence="11">
    <location>
        <begin position="1"/>
        <end position="53"/>
    </location>
</feature>
<evidence type="ECO:0000256" key="3">
    <source>
        <dbReference type="ARBA" id="ARBA00022676"/>
    </source>
</evidence>
<feature type="compositionally biased region" description="Basic residues" evidence="11">
    <location>
        <begin position="39"/>
        <end position="53"/>
    </location>
</feature>
<dbReference type="GeneID" id="117567551"/>
<evidence type="ECO:0000313" key="12">
    <source>
        <dbReference type="Proteomes" id="UP000515160"/>
    </source>
</evidence>
<feature type="transmembrane region" description="Helical" evidence="10">
    <location>
        <begin position="64"/>
        <end position="82"/>
    </location>
</feature>
<keyword evidence="8 10" id="KW-0333">Golgi apparatus</keyword>
<evidence type="ECO:0000256" key="4">
    <source>
        <dbReference type="ARBA" id="ARBA00022679"/>
    </source>
</evidence>
<evidence type="ECO:0000256" key="9">
    <source>
        <dbReference type="ARBA" id="ARBA00023136"/>
    </source>
</evidence>
<dbReference type="EC" id="2.4.1.-" evidence="10"/>
<evidence type="ECO:0000256" key="2">
    <source>
        <dbReference type="ARBA" id="ARBA00008661"/>
    </source>
</evidence>
<evidence type="ECO:0000256" key="10">
    <source>
        <dbReference type="RuleBase" id="RU363063"/>
    </source>
</evidence>
<dbReference type="GO" id="GO:0006493">
    <property type="term" value="P:protein O-linked glycosylation"/>
    <property type="evidence" value="ECO:0007669"/>
    <property type="project" value="TreeGrafter"/>
</dbReference>
<keyword evidence="9 10" id="KW-0472">Membrane</keyword>
<evidence type="ECO:0000313" key="13">
    <source>
        <dbReference type="RefSeq" id="XP_034103500.1"/>
    </source>
</evidence>
<proteinExistence type="inferred from homology"/>